<protein>
    <submittedName>
        <fullName evidence="1">Uncharacterized protein</fullName>
    </submittedName>
</protein>
<name>A0A6H1Z7B5_9ZZZZ</name>
<accession>A0A6H1Z7B5</accession>
<dbReference type="EMBL" id="MT143883">
    <property type="protein sequence ID" value="QJB04475.1"/>
    <property type="molecule type" value="Genomic_DNA"/>
</dbReference>
<reference evidence="1" key="1">
    <citation type="submission" date="2020-03" db="EMBL/GenBank/DDBJ databases">
        <title>The deep terrestrial virosphere.</title>
        <authorList>
            <person name="Holmfeldt K."/>
            <person name="Nilsson E."/>
            <person name="Simone D."/>
            <person name="Lopez-Fernandez M."/>
            <person name="Wu X."/>
            <person name="de Brujin I."/>
            <person name="Lundin D."/>
            <person name="Andersson A."/>
            <person name="Bertilsson S."/>
            <person name="Dopson M."/>
        </authorList>
    </citation>
    <scope>NUCLEOTIDE SEQUENCE</scope>
    <source>
        <strain evidence="1">MM171A00097</strain>
        <strain evidence="2">MM171B00243</strain>
    </source>
</reference>
<gene>
    <name evidence="1" type="ORF">MM171A00097_0075</name>
    <name evidence="2" type="ORF">MM171B00243_0029</name>
</gene>
<organism evidence="1">
    <name type="scientific">viral metagenome</name>
    <dbReference type="NCBI Taxonomy" id="1070528"/>
    <lineage>
        <taxon>unclassified sequences</taxon>
        <taxon>metagenomes</taxon>
        <taxon>organismal metagenomes</taxon>
    </lineage>
</organism>
<evidence type="ECO:0000313" key="1">
    <source>
        <dbReference type="EMBL" id="QJA43428.1"/>
    </source>
</evidence>
<sequence length="206" mass="22887">MQQKSDLNELIEALLTLARNPIVLELAELKKLRDGRPIVEFMSRYDGFKDGEFLAFLSSLFGLSFSSGMVTCYSGAGSNLADLLSSLYTAFADPGARLTLATYLGVERVSSPELFRWKRKLSSLTDTEKVITKALVNLGASEFVDAKSIDEIAAEAQKVEPGAEVTKNNLALMVRKMPIEETKQDNYFIRAEHWDILKEALVTLEV</sequence>
<evidence type="ECO:0000313" key="2">
    <source>
        <dbReference type="EMBL" id="QJB04475.1"/>
    </source>
</evidence>
<dbReference type="AlphaFoldDB" id="A0A6H1Z7B5"/>
<proteinExistence type="predicted"/>
<dbReference type="EMBL" id="MT143710">
    <property type="protein sequence ID" value="QJA43428.1"/>
    <property type="molecule type" value="Genomic_DNA"/>
</dbReference>